<proteinExistence type="predicted"/>
<evidence type="ECO:0000313" key="1">
    <source>
        <dbReference type="EMBL" id="PCS22228.1"/>
    </source>
</evidence>
<keyword evidence="2" id="KW-1185">Reference proteome</keyword>
<dbReference type="Proteomes" id="UP000219020">
    <property type="component" value="Unassembled WGS sequence"/>
</dbReference>
<dbReference type="AlphaFoldDB" id="A0A2A5T283"/>
<comment type="caution">
    <text evidence="1">The sequence shown here is derived from an EMBL/GenBank/DDBJ whole genome shotgun (WGS) entry which is preliminary data.</text>
</comment>
<reference evidence="2" key="1">
    <citation type="submission" date="2017-04" db="EMBL/GenBank/DDBJ databases">
        <title>Genome evolution of the luminous symbionts of deep sea anglerfish.</title>
        <authorList>
            <person name="Hendry T.A."/>
        </authorList>
    </citation>
    <scope>NUCLEOTIDE SEQUENCE [LARGE SCALE GENOMIC DNA]</scope>
</reference>
<evidence type="ECO:0000313" key="2">
    <source>
        <dbReference type="Proteomes" id="UP000219020"/>
    </source>
</evidence>
<sequence>MLQKLAYVSVDNNEILPILLNPLRRKIQQVSADGAYDTRTGHHVLNNKGIIPNILPRSNTEYWEEGHPINETVKALKEDKLAEWKRTGIITNAH</sequence>
<protein>
    <submittedName>
        <fullName evidence="1">Mobile element protein</fullName>
    </submittedName>
</protein>
<accession>A0A2A5T283</accession>
<gene>
    <name evidence="1" type="ORF">BTN49_2182</name>
</gene>
<dbReference type="EMBL" id="NBYY01000024">
    <property type="protein sequence ID" value="PCS22228.1"/>
    <property type="molecule type" value="Genomic_DNA"/>
</dbReference>
<name>A0A2A5T283_9GAMM</name>
<organism evidence="1 2">
    <name type="scientific">Candidatus Enterovibrio escicola</name>
    <dbReference type="NCBI Taxonomy" id="1927127"/>
    <lineage>
        <taxon>Bacteria</taxon>
        <taxon>Pseudomonadati</taxon>
        <taxon>Pseudomonadota</taxon>
        <taxon>Gammaproteobacteria</taxon>
        <taxon>Vibrionales</taxon>
        <taxon>Vibrionaceae</taxon>
        <taxon>Enterovibrio</taxon>
    </lineage>
</organism>